<dbReference type="Pfam" id="PF00201">
    <property type="entry name" value="UDPGT"/>
    <property type="match status" value="1"/>
</dbReference>
<gene>
    <name evidence="5" type="ORF">URODEC1_LOCUS45080</name>
</gene>
<dbReference type="CDD" id="cd03784">
    <property type="entry name" value="GT1_Gtf-like"/>
    <property type="match status" value="1"/>
</dbReference>
<dbReference type="FunFam" id="3.40.50.2000:FF:000020">
    <property type="entry name" value="Glycosyltransferase"/>
    <property type="match status" value="1"/>
</dbReference>
<evidence type="ECO:0000256" key="3">
    <source>
        <dbReference type="RuleBase" id="RU003718"/>
    </source>
</evidence>
<dbReference type="PANTHER" id="PTHR48048">
    <property type="entry name" value="GLYCOSYLTRANSFERASE"/>
    <property type="match status" value="1"/>
</dbReference>
<keyword evidence="2 3" id="KW-0808">Transferase</keyword>
<name>A0ABC8ZKB7_9POAL</name>
<dbReference type="SUPFAM" id="SSF53756">
    <property type="entry name" value="UDP-Glycosyltransferase/glycogen phosphorylase"/>
    <property type="match status" value="1"/>
</dbReference>
<accession>A0ABC8ZKB7</accession>
<evidence type="ECO:0000313" key="5">
    <source>
        <dbReference type="EMBL" id="CAL4961547.1"/>
    </source>
</evidence>
<dbReference type="Gene3D" id="3.40.50.2000">
    <property type="entry name" value="Glycogen Phosphorylase B"/>
    <property type="match status" value="2"/>
</dbReference>
<comment type="similarity">
    <text evidence="1 3">Belongs to the UDP-glycosyltransferase family.</text>
</comment>
<dbReference type="EC" id="2.4.1.-" evidence="4"/>
<dbReference type="InterPro" id="IPR035595">
    <property type="entry name" value="UDP_glycos_trans_CS"/>
</dbReference>
<evidence type="ECO:0000256" key="2">
    <source>
        <dbReference type="ARBA" id="ARBA00022679"/>
    </source>
</evidence>
<dbReference type="InterPro" id="IPR002213">
    <property type="entry name" value="UDP_glucos_trans"/>
</dbReference>
<protein>
    <recommendedName>
        <fullName evidence="4">Glycosyltransferase</fullName>
        <ecNumber evidence="4">2.4.1.-</ecNumber>
    </recommendedName>
</protein>
<dbReference type="AlphaFoldDB" id="A0ABC8ZKB7"/>
<proteinExistence type="inferred from homology"/>
<evidence type="ECO:0000256" key="4">
    <source>
        <dbReference type="RuleBase" id="RU362057"/>
    </source>
</evidence>
<keyword evidence="3" id="KW-0328">Glycosyltransferase</keyword>
<dbReference type="GO" id="GO:0035251">
    <property type="term" value="F:UDP-glucosyltransferase activity"/>
    <property type="evidence" value="ECO:0007669"/>
    <property type="project" value="UniProtKB-ARBA"/>
</dbReference>
<dbReference type="Proteomes" id="UP001497457">
    <property type="component" value="Chromosome 19rd"/>
</dbReference>
<sequence>MKQTVVLYPSAGVGHVVPMAELAKVFLGHGFDVTMVIFPLPFKSSALGASQVEQIAAANPSISFHVLPAIAAPDFAGSGKHPFLLMLQMLRQYNDELERFLRSIVPRQRLHSLVIDMFCVDAVEVAAKLGVPAYTFVPSGASPLAVFAQLPALLAGRQTGLKELGDTPLEFLGVPPVPASHLIAEMLVHPEEEMCKTMASIFERGMDTRGVLVNTFESLESRALQALRDPRCVPGKVLPPIYCVGPLVGNGARDGESTERHECLAWLDARPERSVVFLSFGSMGTFSEEQLKEIATGLDKSGQRFLWVVRMPANIDDPKRLLEKECELDLDALLPEGFLERTKDRGLVVKSWAPQVDVLNHPATGAFVTHCGWNSMVEGIMAGVPMLCWPLYAEQKMNKIFMTEDMGIGVEIEGYMTGFIKAEEVEAKIRLVMESDEGTELMTRVVARKKEAEAALEVGGSSYAAFVRFLSDVENLGEQLARSAMDV</sequence>
<evidence type="ECO:0000256" key="1">
    <source>
        <dbReference type="ARBA" id="ARBA00009995"/>
    </source>
</evidence>
<keyword evidence="6" id="KW-1185">Reference proteome</keyword>
<dbReference type="PANTHER" id="PTHR48048:SF90">
    <property type="entry name" value="GLYCOSYLTRANSFERASE"/>
    <property type="match status" value="1"/>
</dbReference>
<dbReference type="PROSITE" id="PS00375">
    <property type="entry name" value="UDPGT"/>
    <property type="match status" value="1"/>
</dbReference>
<dbReference type="InterPro" id="IPR050481">
    <property type="entry name" value="UDP-glycosyltransf_plant"/>
</dbReference>
<dbReference type="FunFam" id="3.40.50.2000:FF:000082">
    <property type="entry name" value="Glycosyltransferase"/>
    <property type="match status" value="1"/>
</dbReference>
<dbReference type="EMBL" id="OZ075129">
    <property type="protein sequence ID" value="CAL4961547.1"/>
    <property type="molecule type" value="Genomic_DNA"/>
</dbReference>
<evidence type="ECO:0000313" key="6">
    <source>
        <dbReference type="Proteomes" id="UP001497457"/>
    </source>
</evidence>
<reference evidence="5" key="1">
    <citation type="submission" date="2024-10" db="EMBL/GenBank/DDBJ databases">
        <authorList>
            <person name="Ryan C."/>
        </authorList>
    </citation>
    <scope>NUCLEOTIDE SEQUENCE [LARGE SCALE GENOMIC DNA]</scope>
</reference>
<organism evidence="5 6">
    <name type="scientific">Urochloa decumbens</name>
    <dbReference type="NCBI Taxonomy" id="240449"/>
    <lineage>
        <taxon>Eukaryota</taxon>
        <taxon>Viridiplantae</taxon>
        <taxon>Streptophyta</taxon>
        <taxon>Embryophyta</taxon>
        <taxon>Tracheophyta</taxon>
        <taxon>Spermatophyta</taxon>
        <taxon>Magnoliopsida</taxon>
        <taxon>Liliopsida</taxon>
        <taxon>Poales</taxon>
        <taxon>Poaceae</taxon>
        <taxon>PACMAD clade</taxon>
        <taxon>Panicoideae</taxon>
        <taxon>Panicodae</taxon>
        <taxon>Paniceae</taxon>
        <taxon>Melinidinae</taxon>
        <taxon>Urochloa</taxon>
    </lineage>
</organism>